<evidence type="ECO:0000256" key="5">
    <source>
        <dbReference type="ARBA" id="ARBA00022448"/>
    </source>
</evidence>
<evidence type="ECO:0000256" key="4">
    <source>
        <dbReference type="ARBA" id="ARBA00017710"/>
    </source>
</evidence>
<keyword evidence="9" id="KW-0560">Oxidoreductase</keyword>
<feature type="binding site" evidence="14">
    <location>
        <position position="636"/>
    </location>
    <ligand>
        <name>[4Fe-4S] cluster</name>
        <dbReference type="ChEBI" id="CHEBI:49883"/>
        <label>1</label>
    </ligand>
</feature>
<comment type="caution">
    <text evidence="17">The sequence shown here is derived from an EMBL/GenBank/DDBJ whole genome shotgun (WGS) entry which is preliminary data.</text>
</comment>
<comment type="function">
    <text evidence="1">Catalyzes the ferredoxin-dependent oxidative decarboxylation of arylpyruvates.</text>
</comment>
<dbReference type="PANTHER" id="PTHR43710">
    <property type="entry name" value="2-HYDROXYACYL-COA LYASE"/>
    <property type="match status" value="1"/>
</dbReference>
<evidence type="ECO:0000256" key="12">
    <source>
        <dbReference type="ARBA" id="ARBA00030514"/>
    </source>
</evidence>
<dbReference type="GO" id="GO:0046872">
    <property type="term" value="F:metal ion binding"/>
    <property type="evidence" value="ECO:0007669"/>
    <property type="project" value="UniProtKB-KW"/>
</dbReference>
<gene>
    <name evidence="17" type="ORF">GFC01_08635</name>
</gene>
<proteinExistence type="predicted"/>
<reference evidence="17 18" key="1">
    <citation type="submission" date="2019-10" db="EMBL/GenBank/DDBJ databases">
        <title>Comparative genomics of sulfur disproportionating microorganisms.</title>
        <authorList>
            <person name="Ward L.M."/>
            <person name="Bertran E."/>
            <person name="Johnston D."/>
        </authorList>
    </citation>
    <scope>NUCLEOTIDE SEQUENCE [LARGE SCALE GENOMIC DNA]</scope>
    <source>
        <strain evidence="17 18">DSM 14055</strain>
    </source>
</reference>
<evidence type="ECO:0000256" key="1">
    <source>
        <dbReference type="ARBA" id="ARBA00002995"/>
    </source>
</evidence>
<dbReference type="InterPro" id="IPR017721">
    <property type="entry name" value="IorA"/>
</dbReference>
<feature type="binding site" evidence="14">
    <location>
        <position position="664"/>
    </location>
    <ligand>
        <name>[4Fe-4S] cluster</name>
        <dbReference type="ChEBI" id="CHEBI:49883"/>
        <label>2</label>
    </ligand>
</feature>
<keyword evidence="11 14" id="KW-0411">Iron-sulfur</keyword>
<feature type="binding site" evidence="14">
    <location>
        <position position="639"/>
    </location>
    <ligand>
        <name>[4Fe-4S] cluster</name>
        <dbReference type="ChEBI" id="CHEBI:49883"/>
        <label>1</label>
    </ligand>
</feature>
<dbReference type="InterPro" id="IPR017896">
    <property type="entry name" value="4Fe4S_Fe-S-bd"/>
</dbReference>
<dbReference type="PANTHER" id="PTHR43710:SF6">
    <property type="entry name" value="INDOLEPYRUVATE OXIDOREDUCTASE SUBUNIT IORA"/>
    <property type="match status" value="1"/>
</dbReference>
<accession>A0A6N7IQJ6</accession>
<feature type="domain" description="4Fe-4S ferredoxin-type" evidence="16">
    <location>
        <begin position="624"/>
        <end position="646"/>
    </location>
</feature>
<feature type="binding site" evidence="14">
    <location>
        <position position="671"/>
    </location>
    <ligand>
        <name>[4Fe-4S] cluster</name>
        <dbReference type="ChEBI" id="CHEBI:49883"/>
        <label>1</label>
    </ligand>
</feature>
<dbReference type="InterPro" id="IPR017900">
    <property type="entry name" value="4Fe4S_Fe_S_CS"/>
</dbReference>
<feature type="domain" description="4Fe-4S ferredoxin-type" evidence="16">
    <location>
        <begin position="653"/>
        <end position="681"/>
    </location>
</feature>
<dbReference type="GO" id="GO:0030976">
    <property type="term" value="F:thiamine pyrophosphate binding"/>
    <property type="evidence" value="ECO:0007669"/>
    <property type="project" value="InterPro"/>
</dbReference>
<evidence type="ECO:0000256" key="10">
    <source>
        <dbReference type="ARBA" id="ARBA00023004"/>
    </source>
</evidence>
<dbReference type="CDD" id="cd07034">
    <property type="entry name" value="TPP_PYR_PFOR_IOR-alpha_like"/>
    <property type="match status" value="1"/>
</dbReference>
<evidence type="ECO:0000256" key="14">
    <source>
        <dbReference type="PIRSR" id="PIRSR006439-50"/>
    </source>
</evidence>
<keyword evidence="8" id="KW-0249">Electron transport</keyword>
<dbReference type="Pfam" id="PF01855">
    <property type="entry name" value="POR_N"/>
    <property type="match status" value="1"/>
</dbReference>
<dbReference type="InterPro" id="IPR029061">
    <property type="entry name" value="THDP-binding"/>
</dbReference>
<dbReference type="InterPro" id="IPR045025">
    <property type="entry name" value="HACL1-like"/>
</dbReference>
<feature type="binding site" evidence="14">
    <location>
        <position position="633"/>
    </location>
    <ligand>
        <name>[4Fe-4S] cluster</name>
        <dbReference type="ChEBI" id="CHEBI:49883"/>
        <label>1</label>
    </ligand>
</feature>
<dbReference type="SUPFAM" id="SSF54862">
    <property type="entry name" value="4Fe-4S ferredoxins"/>
    <property type="match status" value="1"/>
</dbReference>
<keyword evidence="6 14" id="KW-0004">4Fe-4S</keyword>
<name>A0A6N7IQJ6_9FIRM</name>
<dbReference type="PROSITE" id="PS00198">
    <property type="entry name" value="4FE4S_FER_1"/>
    <property type="match status" value="1"/>
</dbReference>
<keyword evidence="7 14" id="KW-0479">Metal-binding</keyword>
<dbReference type="EMBL" id="WHYR01000020">
    <property type="protein sequence ID" value="MQL52336.1"/>
    <property type="molecule type" value="Genomic_DNA"/>
</dbReference>
<comment type="catalytic activity">
    <reaction evidence="13">
        <text>indole-3-pyruvate + 2 oxidized [2Fe-2S]-[ferredoxin] + CoA = (indol-3-yl)acetyl-CoA + 2 reduced [2Fe-2S]-[ferredoxin] + CO2 + H(+)</text>
        <dbReference type="Rhea" id="RHEA:12645"/>
        <dbReference type="Rhea" id="RHEA-COMP:10000"/>
        <dbReference type="Rhea" id="RHEA-COMP:10001"/>
        <dbReference type="ChEBI" id="CHEBI:15378"/>
        <dbReference type="ChEBI" id="CHEBI:16526"/>
        <dbReference type="ChEBI" id="CHEBI:17640"/>
        <dbReference type="ChEBI" id="CHEBI:33737"/>
        <dbReference type="ChEBI" id="CHEBI:33738"/>
        <dbReference type="ChEBI" id="CHEBI:57271"/>
        <dbReference type="ChEBI" id="CHEBI:57287"/>
        <dbReference type="EC" id="1.2.7.8"/>
    </reaction>
</comment>
<dbReference type="AlphaFoldDB" id="A0A6N7IQJ6"/>
<dbReference type="PIRSF" id="PIRSF006439">
    <property type="entry name" value="Indolepyruvate_ferr_oxidored"/>
    <property type="match status" value="1"/>
</dbReference>
<dbReference type="RefSeq" id="WP_152946414.1">
    <property type="nucleotide sequence ID" value="NZ_WHYR01000020.1"/>
</dbReference>
<sequence>MGKKLLMGNEAIGWGAVEAGVRVVTGYPGTPSSEVLATVAQLAGRSGIYVEWSVNEKVALEVAAGASYAGARAMVTMKQVGLNVAADPLMTLAYIGVRGGLVLVVADDPGPHSSQNEQDTRKFAAMAGVPVLDPATPREAREMVPEAFRLSEELQLPVILRPTTRVCHVCQDVEVNEDILPSHNRFYFEKGPGWVIFPSLAAKRHVWINGQQEKARRLLARLPFNRLYDSLSGRAMVPGFLDGPAVKGNLSAFVHRGSDPEKGTRPFAPGQPAAAIIACGVSFNYINEALELMGLDLPVLKIGTPYPLPGEPVLSLLRRADRVLVVEEQEPVVEEQVMLLAFKHRLPVGISGKHDGLVPREGEFNVDRVRASLKAFLQEAGKRQALSAVMPAQAAAALDVATFPDAAGTVSPGDAKVAGSVETGSGEPAGAPPQLPLRPPVLCAGCPHRAAFYAVKQAAAGTDAVFTGDIGCYTLGNAPPLHMVDTCLCMGASVNIAAGLSRVEPERPHIAFLGDSTFFHSGISGLINAVYNKARMVLVVLDNRTTAMTGHQPHPGLGRTALGAQGEPLDIAALAGACGVDLVRVVDPYALDQAEQAVREALAHSGPAVVVMRRECVSLVKRRRAARVNTDKCLDCGQCIAEIGCPAIFPGAESPHITGQCNGCGLCARICPAEAIEVVDL</sequence>
<evidence type="ECO:0000256" key="13">
    <source>
        <dbReference type="ARBA" id="ARBA00048332"/>
    </source>
</evidence>
<dbReference type="SUPFAM" id="SSF52518">
    <property type="entry name" value="Thiamin diphosphate-binding fold (THDP-binding)"/>
    <property type="match status" value="2"/>
</dbReference>
<evidence type="ECO:0000256" key="3">
    <source>
        <dbReference type="ARBA" id="ARBA00012812"/>
    </source>
</evidence>
<evidence type="ECO:0000313" key="17">
    <source>
        <dbReference type="EMBL" id="MQL52336.1"/>
    </source>
</evidence>
<dbReference type="Proteomes" id="UP000441717">
    <property type="component" value="Unassembled WGS sequence"/>
</dbReference>
<evidence type="ECO:0000256" key="6">
    <source>
        <dbReference type="ARBA" id="ARBA00022485"/>
    </source>
</evidence>
<dbReference type="InterPro" id="IPR011766">
    <property type="entry name" value="TPP_enzyme_TPP-bd"/>
</dbReference>
<protein>
    <recommendedName>
        <fullName evidence="4">Indolepyruvate oxidoreductase subunit IorA</fullName>
        <ecNumber evidence="3">1.2.7.8</ecNumber>
    </recommendedName>
    <alternativeName>
        <fullName evidence="12">Indolepyruvate ferredoxin oxidoreductase subunit alpha</fullName>
    </alternativeName>
</protein>
<keyword evidence="5" id="KW-0813">Transport</keyword>
<evidence type="ECO:0000256" key="8">
    <source>
        <dbReference type="ARBA" id="ARBA00022982"/>
    </source>
</evidence>
<evidence type="ECO:0000259" key="16">
    <source>
        <dbReference type="PROSITE" id="PS51379"/>
    </source>
</evidence>
<feature type="binding site" evidence="14">
    <location>
        <position position="667"/>
    </location>
    <ligand>
        <name>[4Fe-4S] cluster</name>
        <dbReference type="ChEBI" id="CHEBI:49883"/>
        <label>2</label>
    </ligand>
</feature>
<evidence type="ECO:0000256" key="7">
    <source>
        <dbReference type="ARBA" id="ARBA00022723"/>
    </source>
</evidence>
<feature type="binding site" evidence="14">
    <location>
        <position position="645"/>
    </location>
    <ligand>
        <name>[4Fe-4S] cluster</name>
        <dbReference type="ChEBI" id="CHEBI:49883"/>
        <label>2</label>
    </ligand>
</feature>
<dbReference type="InterPro" id="IPR009014">
    <property type="entry name" value="Transketo_C/PFOR_II"/>
</dbReference>
<dbReference type="Pfam" id="PF00037">
    <property type="entry name" value="Fer4"/>
    <property type="match status" value="1"/>
</dbReference>
<dbReference type="CDD" id="cd02008">
    <property type="entry name" value="TPP_IOR_alpha"/>
    <property type="match status" value="1"/>
</dbReference>
<dbReference type="OrthoDB" id="9804603at2"/>
<dbReference type="PROSITE" id="PS51379">
    <property type="entry name" value="4FE4S_FER_2"/>
    <property type="match status" value="2"/>
</dbReference>
<evidence type="ECO:0000256" key="15">
    <source>
        <dbReference type="SAM" id="MobiDB-lite"/>
    </source>
</evidence>
<keyword evidence="17" id="KW-0670">Pyruvate</keyword>
<dbReference type="GO" id="GO:0051539">
    <property type="term" value="F:4 iron, 4 sulfur cluster binding"/>
    <property type="evidence" value="ECO:0007669"/>
    <property type="project" value="UniProtKB-KW"/>
</dbReference>
<feature type="region of interest" description="Disordered" evidence="15">
    <location>
        <begin position="410"/>
        <end position="433"/>
    </location>
</feature>
<evidence type="ECO:0000256" key="11">
    <source>
        <dbReference type="ARBA" id="ARBA00023014"/>
    </source>
</evidence>
<evidence type="ECO:0000256" key="2">
    <source>
        <dbReference type="ARBA" id="ARBA00011238"/>
    </source>
</evidence>
<dbReference type="EC" id="1.2.7.8" evidence="3"/>
<dbReference type="InterPro" id="IPR002880">
    <property type="entry name" value="Pyrv_Fd/Flavodoxin_OxRdtase_N"/>
</dbReference>
<dbReference type="Gene3D" id="3.40.50.970">
    <property type="match status" value="2"/>
</dbReference>
<evidence type="ECO:0000256" key="9">
    <source>
        <dbReference type="ARBA" id="ARBA00023002"/>
    </source>
</evidence>
<comment type="cofactor">
    <cofactor evidence="14">
        <name>[4Fe-4S] cluster</name>
        <dbReference type="ChEBI" id="CHEBI:49883"/>
    </cofactor>
    <text evidence="14">Binds 2 [4Fe-4S] clusters. In this family the first cluster has a non-standard and varying [4Fe-4S] binding motif CX(2)CX(2)CX(4-5)CP.</text>
</comment>
<dbReference type="Pfam" id="PF02775">
    <property type="entry name" value="TPP_enzyme_C"/>
    <property type="match status" value="1"/>
</dbReference>
<comment type="subunit">
    <text evidence="2">Heterodimer of the IorA and IorB subunits.</text>
</comment>
<dbReference type="SUPFAM" id="SSF52922">
    <property type="entry name" value="TK C-terminal domain-like"/>
    <property type="match status" value="1"/>
</dbReference>
<dbReference type="FunFam" id="3.40.50.970:FF:000039">
    <property type="entry name" value="Indolepyruvate oxidoreductase subunit IorA"/>
    <property type="match status" value="1"/>
</dbReference>
<keyword evidence="18" id="KW-1185">Reference proteome</keyword>
<organism evidence="17 18">
    <name type="scientific">Desulfofundulus thermobenzoicus</name>
    <dbReference type="NCBI Taxonomy" id="29376"/>
    <lineage>
        <taxon>Bacteria</taxon>
        <taxon>Bacillati</taxon>
        <taxon>Bacillota</taxon>
        <taxon>Clostridia</taxon>
        <taxon>Eubacteriales</taxon>
        <taxon>Peptococcaceae</taxon>
        <taxon>Desulfofundulus</taxon>
    </lineage>
</organism>
<feature type="binding site" evidence="14">
    <location>
        <position position="661"/>
    </location>
    <ligand>
        <name>[4Fe-4S] cluster</name>
        <dbReference type="ChEBI" id="CHEBI:49883"/>
        <label>2</label>
    </ligand>
</feature>
<keyword evidence="10 14" id="KW-0408">Iron</keyword>
<evidence type="ECO:0000313" key="18">
    <source>
        <dbReference type="Proteomes" id="UP000441717"/>
    </source>
</evidence>
<dbReference type="GO" id="GO:0043805">
    <property type="term" value="F:indolepyruvate ferredoxin oxidoreductase activity"/>
    <property type="evidence" value="ECO:0007669"/>
    <property type="project" value="UniProtKB-EC"/>
</dbReference>